<evidence type="ECO:0000313" key="3">
    <source>
        <dbReference type="Proteomes" id="UP000054561"/>
    </source>
</evidence>
<dbReference type="Proteomes" id="UP000054561">
    <property type="component" value="Unassembled WGS sequence"/>
</dbReference>
<feature type="region of interest" description="Disordered" evidence="1">
    <location>
        <begin position="228"/>
        <end position="247"/>
    </location>
</feature>
<dbReference type="RefSeq" id="XP_012334389.1">
    <property type="nucleotide sequence ID" value="XM_012478966.1"/>
</dbReference>
<keyword evidence="3" id="KW-1185">Reference proteome</keyword>
<reference evidence="2 3" key="1">
    <citation type="submission" date="2014-03" db="EMBL/GenBank/DDBJ databases">
        <title>The Genome Sequence of Plasmodium fragile nilgiri.</title>
        <authorList>
            <consortium name="The Broad Institute Genomics Platform"/>
            <consortium name="The Broad Institute Genome Sequencing Center for Infectious Disease"/>
            <person name="Neafsey D."/>
            <person name="Duraisingh M."/>
            <person name="Young S.K."/>
            <person name="Zeng Q."/>
            <person name="Gargeya S."/>
            <person name="Abouelleil A."/>
            <person name="Alvarado L."/>
            <person name="Chapman S.B."/>
            <person name="Gainer-Dewar J."/>
            <person name="Goldberg J."/>
            <person name="Griggs A."/>
            <person name="Gujja S."/>
            <person name="Hansen M."/>
            <person name="Howarth C."/>
            <person name="Imamovic A."/>
            <person name="Larimer J."/>
            <person name="Pearson M."/>
            <person name="Poon T.W."/>
            <person name="Priest M."/>
            <person name="Roberts A."/>
            <person name="Saif S."/>
            <person name="Shea T."/>
            <person name="Sykes S."/>
            <person name="Wortman J."/>
            <person name="Nusbaum C."/>
            <person name="Birren B."/>
        </authorList>
    </citation>
    <scope>NUCLEOTIDE SEQUENCE [LARGE SCALE GENOMIC DNA]</scope>
    <source>
        <strain evidence="3">nilgiri</strain>
    </source>
</reference>
<sequence>MSAPPGHTESGEGNNIITFVQWIDSILTSDLLVNGSFLRTEDEKGKKRKRQESLEEATTDKVRKAKRFRCENAKYASRTVEEDGEDRGHYHRGANNQVASRPLYRNVKRSTQLYPLEPDEREIFFDADEENECVDKDRMLHKRKTPNDDSSSCDISEIGSDEESTEGVAKLGSKDAQEKSSLIDKKNYPQGGSEYGHTHVEVKGGVRGPFVYDITSSLMFYSSDEDLYDEEDGGGGDGEKSASEGTSRRSKYVSFCVNYDKMEKNITMMRDMDDEFYKLSKQGHQQGEGMNHRDDTRITVPVVTAKVDRETKFSREDHLRMGVETATCMNNNSWATNQEEGNNVSSSNATNLKTGERTKKQEGVSPKNFVTDFSFWNIAHETYVTRPLYAQHLKKDKVSLLDESEEMVKSYSVNKYSIKFVPRHLLYVVSQVASRTFFDPLYRKKLFRHY</sequence>
<accession>A0A0D9QQ21</accession>
<protein>
    <submittedName>
        <fullName evidence="2">Uncharacterized protein</fullName>
    </submittedName>
</protein>
<dbReference type="VEuPathDB" id="PlasmoDB:AK88_01330"/>
<proteinExistence type="predicted"/>
<dbReference type="EMBL" id="KQ001655">
    <property type="protein sequence ID" value="KJP89038.1"/>
    <property type="molecule type" value="Genomic_DNA"/>
</dbReference>
<dbReference type="OMA" id="YVTRPLY"/>
<feature type="compositionally biased region" description="Polar residues" evidence="1">
    <location>
        <begin position="336"/>
        <end position="353"/>
    </location>
</feature>
<feature type="region of interest" description="Disordered" evidence="1">
    <location>
        <begin position="336"/>
        <end position="363"/>
    </location>
</feature>
<evidence type="ECO:0000313" key="2">
    <source>
        <dbReference type="EMBL" id="KJP89038.1"/>
    </source>
</evidence>
<feature type="compositionally biased region" description="Basic and acidic residues" evidence="1">
    <location>
        <begin position="172"/>
        <end position="187"/>
    </location>
</feature>
<evidence type="ECO:0000256" key="1">
    <source>
        <dbReference type="SAM" id="MobiDB-lite"/>
    </source>
</evidence>
<dbReference type="OrthoDB" id="372835at2759"/>
<name>A0A0D9QQ21_PLAFR</name>
<feature type="region of interest" description="Disordered" evidence="1">
    <location>
        <begin position="40"/>
        <end position="62"/>
    </location>
</feature>
<feature type="region of interest" description="Disordered" evidence="1">
    <location>
        <begin position="142"/>
        <end position="200"/>
    </location>
</feature>
<dbReference type="GeneID" id="24266644"/>
<gene>
    <name evidence="2" type="ORF">AK88_01330</name>
</gene>
<organism evidence="2 3">
    <name type="scientific">Plasmodium fragile</name>
    <dbReference type="NCBI Taxonomy" id="5857"/>
    <lineage>
        <taxon>Eukaryota</taxon>
        <taxon>Sar</taxon>
        <taxon>Alveolata</taxon>
        <taxon>Apicomplexa</taxon>
        <taxon>Aconoidasida</taxon>
        <taxon>Haemosporida</taxon>
        <taxon>Plasmodiidae</taxon>
        <taxon>Plasmodium</taxon>
        <taxon>Plasmodium (Plasmodium)</taxon>
    </lineage>
</organism>
<dbReference type="AlphaFoldDB" id="A0A0D9QQ21"/>